<dbReference type="Pfam" id="PF00583">
    <property type="entry name" value="Acetyltransf_1"/>
    <property type="match status" value="1"/>
</dbReference>
<protein>
    <submittedName>
        <fullName evidence="2">GNAT family N-acetyltransferase</fullName>
    </submittedName>
</protein>
<proteinExistence type="predicted"/>
<evidence type="ECO:0000313" key="3">
    <source>
        <dbReference type="Proteomes" id="UP000620591"/>
    </source>
</evidence>
<comment type="caution">
    <text evidence="2">The sequence shown here is derived from an EMBL/GenBank/DDBJ whole genome shotgun (WGS) entry which is preliminary data.</text>
</comment>
<gene>
    <name evidence="2" type="ORF">IBG24_06435</name>
</gene>
<sequence length="151" mass="17577">MGTWIVRAATASDRNSWERLYRGYCTFYQRDVSVEHLDTLWSWIQGQDIHARVVEDPDNSGELVGLAHLREFLRPIVAGKAGFLDDLFIDPDLRGSGASRANFEDIRVFAEDRGWERVRWITAEDNYRARGLHDQLGERTAWVTYDMEMRP</sequence>
<dbReference type="Proteomes" id="UP000620591">
    <property type="component" value="Unassembled WGS sequence"/>
</dbReference>
<dbReference type="CDD" id="cd04301">
    <property type="entry name" value="NAT_SF"/>
    <property type="match status" value="1"/>
</dbReference>
<dbReference type="InterPro" id="IPR000182">
    <property type="entry name" value="GNAT_dom"/>
</dbReference>
<dbReference type="PROSITE" id="PS51186">
    <property type="entry name" value="GNAT"/>
    <property type="match status" value="1"/>
</dbReference>
<dbReference type="GO" id="GO:0016747">
    <property type="term" value="F:acyltransferase activity, transferring groups other than amino-acyl groups"/>
    <property type="evidence" value="ECO:0007669"/>
    <property type="project" value="InterPro"/>
</dbReference>
<evidence type="ECO:0000313" key="2">
    <source>
        <dbReference type="EMBL" id="MBC9225944.1"/>
    </source>
</evidence>
<dbReference type="InterPro" id="IPR016181">
    <property type="entry name" value="Acyl_CoA_acyltransferase"/>
</dbReference>
<name>A0A8I0ETR9_9ACTN</name>
<keyword evidence="2" id="KW-0808">Transferase</keyword>
<organism evidence="2 3">
    <name type="scientific">Aeromicrobium senzhongii</name>
    <dbReference type="NCBI Taxonomy" id="2663859"/>
    <lineage>
        <taxon>Bacteria</taxon>
        <taxon>Bacillati</taxon>
        <taxon>Actinomycetota</taxon>
        <taxon>Actinomycetes</taxon>
        <taxon>Propionibacteriales</taxon>
        <taxon>Nocardioidaceae</taxon>
        <taxon>Aeromicrobium</taxon>
    </lineage>
</organism>
<dbReference type="SUPFAM" id="SSF55729">
    <property type="entry name" value="Acyl-CoA N-acyltransferases (Nat)"/>
    <property type="match status" value="1"/>
</dbReference>
<reference evidence="2" key="1">
    <citation type="submission" date="2020-09" db="EMBL/GenBank/DDBJ databases">
        <title>Novel species in genus Aeromicrobium.</title>
        <authorList>
            <person name="Zhang G."/>
        </authorList>
    </citation>
    <scope>NUCLEOTIDE SEQUENCE</scope>
    <source>
        <strain evidence="2">Zg-636</strain>
    </source>
</reference>
<evidence type="ECO:0000259" key="1">
    <source>
        <dbReference type="PROSITE" id="PS51186"/>
    </source>
</evidence>
<accession>A0A8I0ETR9</accession>
<feature type="domain" description="N-acetyltransferase" evidence="1">
    <location>
        <begin position="4"/>
        <end position="151"/>
    </location>
</feature>
<dbReference type="Gene3D" id="3.40.630.30">
    <property type="match status" value="1"/>
</dbReference>
<dbReference type="RefSeq" id="WP_187768949.1">
    <property type="nucleotide sequence ID" value="NZ_JACTVM010000001.1"/>
</dbReference>
<dbReference type="AlphaFoldDB" id="A0A8I0ETR9"/>
<dbReference type="EMBL" id="JACTVM010000001">
    <property type="protein sequence ID" value="MBC9225944.1"/>
    <property type="molecule type" value="Genomic_DNA"/>
</dbReference>